<dbReference type="RefSeq" id="WP_196273338.1">
    <property type="nucleotide sequence ID" value="NZ_JADQDO010000012.1"/>
</dbReference>
<evidence type="ECO:0000256" key="1">
    <source>
        <dbReference type="ARBA" id="ARBA00022722"/>
    </source>
</evidence>
<evidence type="ECO:0000313" key="5">
    <source>
        <dbReference type="EMBL" id="MBF9235348.1"/>
    </source>
</evidence>
<dbReference type="GO" id="GO:0004527">
    <property type="term" value="F:exonuclease activity"/>
    <property type="evidence" value="ECO:0007669"/>
    <property type="project" value="UniProtKB-KW"/>
</dbReference>
<accession>A0A931BST8</accession>
<gene>
    <name evidence="5" type="ORF">I2H38_18410</name>
</gene>
<dbReference type="PANTHER" id="PTHR30337:SF0">
    <property type="entry name" value="NUCLEASE SBCCD SUBUNIT D"/>
    <property type="match status" value="1"/>
</dbReference>
<protein>
    <submittedName>
        <fullName evidence="5">DNA repair exonuclease</fullName>
    </submittedName>
</protein>
<dbReference type="AlphaFoldDB" id="A0A931BST8"/>
<dbReference type="EMBL" id="JADQDO010000012">
    <property type="protein sequence ID" value="MBF9235348.1"/>
    <property type="molecule type" value="Genomic_DNA"/>
</dbReference>
<proteinExistence type="predicted"/>
<keyword evidence="1" id="KW-0540">Nuclease</keyword>
<dbReference type="Pfam" id="PF00149">
    <property type="entry name" value="Metallophos"/>
    <property type="match status" value="1"/>
</dbReference>
<dbReference type="InterPro" id="IPR029052">
    <property type="entry name" value="Metallo-depent_PP-like"/>
</dbReference>
<dbReference type="SUPFAM" id="SSF56300">
    <property type="entry name" value="Metallo-dependent phosphatases"/>
    <property type="match status" value="1"/>
</dbReference>
<reference evidence="5" key="1">
    <citation type="submission" date="2020-11" db="EMBL/GenBank/DDBJ databases">
        <authorList>
            <person name="Kim M.K."/>
        </authorList>
    </citation>
    <scope>NUCLEOTIDE SEQUENCE</scope>
    <source>
        <strain evidence="5">BT350</strain>
    </source>
</reference>
<dbReference type="PIRSF" id="PIRSF033093">
    <property type="entry name" value="UCP_ML1119"/>
    <property type="match status" value="1"/>
</dbReference>
<organism evidence="5 6">
    <name type="scientific">Microvirga alba</name>
    <dbReference type="NCBI Taxonomy" id="2791025"/>
    <lineage>
        <taxon>Bacteria</taxon>
        <taxon>Pseudomonadati</taxon>
        <taxon>Pseudomonadota</taxon>
        <taxon>Alphaproteobacteria</taxon>
        <taxon>Hyphomicrobiales</taxon>
        <taxon>Methylobacteriaceae</taxon>
        <taxon>Microvirga</taxon>
    </lineage>
</organism>
<name>A0A931BST8_9HYPH</name>
<dbReference type="PANTHER" id="PTHR30337">
    <property type="entry name" value="COMPONENT OF ATP-DEPENDENT DSDNA EXONUCLEASE"/>
    <property type="match status" value="1"/>
</dbReference>
<dbReference type="Proteomes" id="UP000599312">
    <property type="component" value="Unassembled WGS sequence"/>
</dbReference>
<keyword evidence="2" id="KW-0378">Hydrolase</keyword>
<evidence type="ECO:0000256" key="3">
    <source>
        <dbReference type="ARBA" id="ARBA00022839"/>
    </source>
</evidence>
<dbReference type="Gene3D" id="3.60.21.10">
    <property type="match status" value="1"/>
</dbReference>
<keyword evidence="6" id="KW-1185">Reference proteome</keyword>
<dbReference type="InterPro" id="IPR041796">
    <property type="entry name" value="Mre11_N"/>
</dbReference>
<dbReference type="InterPro" id="IPR014577">
    <property type="entry name" value="UCP033093_metalloPase"/>
</dbReference>
<feature type="domain" description="Calcineurin-like phosphoesterase" evidence="4">
    <location>
        <begin position="3"/>
        <end position="164"/>
    </location>
</feature>
<evidence type="ECO:0000256" key="2">
    <source>
        <dbReference type="ARBA" id="ARBA00022801"/>
    </source>
</evidence>
<dbReference type="CDD" id="cd00840">
    <property type="entry name" value="MPP_Mre11_N"/>
    <property type="match status" value="1"/>
</dbReference>
<sequence>MAFRFLHTADWQIGKPFANIAGDSGAELRSQRIKTVESIAQIANERAVDAILVAGDAFDSNEVSDRTIVRTIEALAPFSGSWIFLPGNHDAALAHSVWTRMHAMGLPSNIVIADKPEPIDRWNGRATVLPAPLRRRRESLDQTEWFDQAPSSDGSCRIGLAHGSVANRLPGNADSSNEIPEDRAERAGLCYLALGDWHGALKIAPRTWYSGAPEPDRHKANDAGSIFIVDIDRPRAPERVETLNVGRYYWIRIDIELIDGTCERALQALEGLSNEYRTCVVFLNLTGAISLAERRRLELELKKWEARVHHLEIDDSGLIDEPTPDDLDALDNTGFVRLAVERLRLRASDPGDPESSAARMALRMMYLDHFAKGA</sequence>
<evidence type="ECO:0000313" key="6">
    <source>
        <dbReference type="Proteomes" id="UP000599312"/>
    </source>
</evidence>
<keyword evidence="3 5" id="KW-0269">Exonuclease</keyword>
<dbReference type="InterPro" id="IPR050535">
    <property type="entry name" value="DNA_Repair-Maintenance_Comp"/>
</dbReference>
<evidence type="ECO:0000259" key="4">
    <source>
        <dbReference type="Pfam" id="PF00149"/>
    </source>
</evidence>
<dbReference type="InterPro" id="IPR004843">
    <property type="entry name" value="Calcineurin-like_PHP"/>
</dbReference>
<comment type="caution">
    <text evidence="5">The sequence shown here is derived from an EMBL/GenBank/DDBJ whole genome shotgun (WGS) entry which is preliminary data.</text>
</comment>